<dbReference type="FunFam" id="3.40.50.720:FF:000137">
    <property type="entry name" value="Hydroxysteroid (17-beta) dehydrogenase 3"/>
    <property type="match status" value="1"/>
</dbReference>
<evidence type="ECO:0000256" key="3">
    <source>
        <dbReference type="ARBA" id="ARBA00023002"/>
    </source>
</evidence>
<protein>
    <submittedName>
        <fullName evidence="7">Estradiol 17-beta-dehydrogenase 12-A</fullName>
    </submittedName>
</protein>
<keyword evidence="6" id="KW-0472">Membrane</keyword>
<dbReference type="GO" id="GO:0016491">
    <property type="term" value="F:oxidoreductase activity"/>
    <property type="evidence" value="ECO:0007669"/>
    <property type="project" value="UniProtKB-KW"/>
</dbReference>
<keyword evidence="2" id="KW-0521">NADP</keyword>
<dbReference type="Gene3D" id="3.40.50.720">
    <property type="entry name" value="NAD(P)-binding Rossmann-like Domain"/>
    <property type="match status" value="1"/>
</dbReference>
<evidence type="ECO:0000256" key="1">
    <source>
        <dbReference type="ARBA" id="ARBA00006484"/>
    </source>
</evidence>
<dbReference type="PANTHER" id="PTHR43899">
    <property type="entry name" value="RH59310P"/>
    <property type="match status" value="1"/>
</dbReference>
<dbReference type="EMBL" id="GAKP01005088">
    <property type="protein sequence ID" value="JAC53864.1"/>
    <property type="molecule type" value="Transcribed_RNA"/>
</dbReference>
<dbReference type="OrthoDB" id="5545019at2759"/>
<evidence type="ECO:0000256" key="2">
    <source>
        <dbReference type="ARBA" id="ARBA00022857"/>
    </source>
</evidence>
<name>A0A034WGP0_BACDO</name>
<organism evidence="7">
    <name type="scientific">Bactrocera dorsalis</name>
    <name type="common">Oriental fruit fly</name>
    <name type="synonym">Dacus dorsalis</name>
    <dbReference type="NCBI Taxonomy" id="27457"/>
    <lineage>
        <taxon>Eukaryota</taxon>
        <taxon>Metazoa</taxon>
        <taxon>Ecdysozoa</taxon>
        <taxon>Arthropoda</taxon>
        <taxon>Hexapoda</taxon>
        <taxon>Insecta</taxon>
        <taxon>Pterygota</taxon>
        <taxon>Neoptera</taxon>
        <taxon>Endopterygota</taxon>
        <taxon>Diptera</taxon>
        <taxon>Brachycera</taxon>
        <taxon>Muscomorpha</taxon>
        <taxon>Tephritoidea</taxon>
        <taxon>Tephritidae</taxon>
        <taxon>Bactrocera</taxon>
        <taxon>Bactrocera</taxon>
    </lineage>
</organism>
<sequence>MVLNNVTAFQFFGSVALGLLCFKIANKFLPWIYVNIIGPKFLGPKLNIRSIGGWAVITGSTDGIGRAYAKALAKRGFSLVLISRSLSKLEDLAKEIENEYKVETKIIDVDFQDSVGIYDKIKAGIEGLDIGVLINNVGVSYSYPEYFLTYYQQNPKFLLDMVSVNIHSVTHMCALVLPVMLSRKKGLIINVSSSSASIPAALLSLYSGTKAFVTKFSEDLQTEYRDSGITVQCIKPGFVATKMSKIRASLSCPTPDTYVASALNMLGYTTTTPGYLPHNFLQISCDFMRYLTCEPFVSSLFLNYLLKIRKNALKRLNHKQ</sequence>
<evidence type="ECO:0000256" key="6">
    <source>
        <dbReference type="SAM" id="Phobius"/>
    </source>
</evidence>
<feature type="transmembrane region" description="Helical" evidence="6">
    <location>
        <begin position="6"/>
        <end position="25"/>
    </location>
</feature>
<dbReference type="CTD" id="31703"/>
<comment type="similarity">
    <text evidence="1 4">Belongs to the short-chain dehydrogenases/reductases (SDR) family.</text>
</comment>
<evidence type="ECO:0000256" key="4">
    <source>
        <dbReference type="RuleBase" id="RU000363"/>
    </source>
</evidence>
<dbReference type="AlphaFoldDB" id="A0A034WGP0"/>
<dbReference type="PIRSF" id="PIRSF000126">
    <property type="entry name" value="11-beta-HSD1"/>
    <property type="match status" value="1"/>
</dbReference>
<dbReference type="InterPro" id="IPR002347">
    <property type="entry name" value="SDR_fam"/>
</dbReference>
<dbReference type="PANTHER" id="PTHR43899:SF13">
    <property type="entry name" value="RH59310P"/>
    <property type="match status" value="1"/>
</dbReference>
<dbReference type="GeneID" id="105224237"/>
<accession>A0A034WGP0</accession>
<dbReference type="PRINTS" id="PR00081">
    <property type="entry name" value="GDHRDH"/>
</dbReference>
<keyword evidence="6" id="KW-0812">Transmembrane</keyword>
<reference evidence="7" key="1">
    <citation type="journal article" date="2014" name="BMC Genomics">
        <title>Characterizing the developmental transcriptome of the oriental fruit fly, Bactrocera dorsalis (Diptera: Tephritidae) through comparative genomic analysis with Drosophila melanogaster utilizing modENCODE datasets.</title>
        <authorList>
            <person name="Geib S.M."/>
            <person name="Calla B."/>
            <person name="Hall B."/>
            <person name="Hou S."/>
            <person name="Manoukis N.C."/>
        </authorList>
    </citation>
    <scope>NUCLEOTIDE SEQUENCE</scope>
    <source>
        <strain evidence="7">Punador</strain>
    </source>
</reference>
<keyword evidence="3" id="KW-0560">Oxidoreductase</keyword>
<dbReference type="Pfam" id="PF00106">
    <property type="entry name" value="adh_short"/>
    <property type="match status" value="1"/>
</dbReference>
<dbReference type="SUPFAM" id="SSF51735">
    <property type="entry name" value="NAD(P)-binding Rossmann-fold domains"/>
    <property type="match status" value="1"/>
</dbReference>
<dbReference type="PRINTS" id="PR00080">
    <property type="entry name" value="SDRFAMILY"/>
</dbReference>
<dbReference type="KEGG" id="bdr:105224237"/>
<dbReference type="InterPro" id="IPR036291">
    <property type="entry name" value="NAD(P)-bd_dom_sf"/>
</dbReference>
<dbReference type="GO" id="GO:0005783">
    <property type="term" value="C:endoplasmic reticulum"/>
    <property type="evidence" value="ECO:0007669"/>
    <property type="project" value="TreeGrafter"/>
</dbReference>
<dbReference type="RefSeq" id="XP_011200561.2">
    <property type="nucleotide sequence ID" value="XM_011202259.4"/>
</dbReference>
<gene>
    <name evidence="7" type="primary">DH12A</name>
</gene>
<dbReference type="CDD" id="cd05356">
    <property type="entry name" value="17beta-HSD1_like_SDR_c"/>
    <property type="match status" value="1"/>
</dbReference>
<evidence type="ECO:0000313" key="7">
    <source>
        <dbReference type="EMBL" id="JAC53864.1"/>
    </source>
</evidence>
<keyword evidence="6" id="KW-1133">Transmembrane helix</keyword>
<proteinExistence type="inferred from homology"/>
<evidence type="ECO:0000256" key="5">
    <source>
        <dbReference type="SAM" id="Coils"/>
    </source>
</evidence>
<feature type="coiled-coil region" evidence="5">
    <location>
        <begin position="79"/>
        <end position="106"/>
    </location>
</feature>
<dbReference type="InterPro" id="IPR051019">
    <property type="entry name" value="VLCFA-Steroid_DH"/>
</dbReference>
<keyword evidence="5" id="KW-0175">Coiled coil</keyword>